<dbReference type="Gramene" id="KZN02363">
    <property type="protein sequence ID" value="KZN02363"/>
    <property type="gene ID" value="DCAR_011117"/>
</dbReference>
<evidence type="ECO:0000313" key="2">
    <source>
        <dbReference type="EMBL" id="WOH15119.1"/>
    </source>
</evidence>
<dbReference type="PANTHER" id="PTHR48040:SF18">
    <property type="entry name" value="PLEIOTROPIC DRUG RESISTANCE PROTEIN 3-LIKE ISOFORM X1"/>
    <property type="match status" value="1"/>
</dbReference>
<dbReference type="STRING" id="79200.A0A162AKD0"/>
<reference evidence="1" key="1">
    <citation type="journal article" date="2016" name="Nat. Genet.">
        <title>A high-quality carrot genome assembly provides new insights into carotenoid accumulation and asterid genome evolution.</title>
        <authorList>
            <person name="Iorizzo M."/>
            <person name="Ellison S."/>
            <person name="Senalik D."/>
            <person name="Zeng P."/>
            <person name="Satapoomin P."/>
            <person name="Huang J."/>
            <person name="Bowman M."/>
            <person name="Iovene M."/>
            <person name="Sanseverino W."/>
            <person name="Cavagnaro P."/>
            <person name="Yildiz M."/>
            <person name="Macko-Podgorni A."/>
            <person name="Moranska E."/>
            <person name="Grzebelus E."/>
            <person name="Grzebelus D."/>
            <person name="Ashrafi H."/>
            <person name="Zheng Z."/>
            <person name="Cheng S."/>
            <person name="Spooner D."/>
            <person name="Van Deynze A."/>
            <person name="Simon P."/>
        </authorList>
    </citation>
    <scope>NUCLEOTIDE SEQUENCE [LARGE SCALE GENOMIC DNA]</scope>
    <source>
        <tissue evidence="1">Leaf</tissue>
    </source>
</reference>
<evidence type="ECO:0000313" key="3">
    <source>
        <dbReference type="Proteomes" id="UP000077755"/>
    </source>
</evidence>
<evidence type="ECO:0000313" key="1">
    <source>
        <dbReference type="EMBL" id="KZN02363.1"/>
    </source>
</evidence>
<dbReference type="EMBL" id="LNRQ01000003">
    <property type="protein sequence ID" value="KZN02363.1"/>
    <property type="molecule type" value="Genomic_DNA"/>
</dbReference>
<gene>
    <name evidence="1" type="ORF">DCAR_011117</name>
    <name evidence="2" type="ORF">DCAR_0934656</name>
</gene>
<reference evidence="2" key="2">
    <citation type="submission" date="2022-03" db="EMBL/GenBank/DDBJ databases">
        <title>Draft title - Genomic analysis of global carrot germplasm unveils the trajectory of domestication and the origin of high carotenoid orange carrot.</title>
        <authorList>
            <person name="Iorizzo M."/>
            <person name="Ellison S."/>
            <person name="Senalik D."/>
            <person name="Macko-Podgorni A."/>
            <person name="Grzebelus D."/>
            <person name="Bostan H."/>
            <person name="Rolling W."/>
            <person name="Curaba J."/>
            <person name="Simon P."/>
        </authorList>
    </citation>
    <scope>NUCLEOTIDE SEQUENCE</scope>
    <source>
        <tissue evidence="2">Leaf</tissue>
    </source>
</reference>
<dbReference type="EMBL" id="CP093351">
    <property type="protein sequence ID" value="WOH15119.1"/>
    <property type="molecule type" value="Genomic_DNA"/>
</dbReference>
<dbReference type="AlphaFoldDB" id="A0A162AKD0"/>
<dbReference type="PANTHER" id="PTHR48040">
    <property type="entry name" value="PLEIOTROPIC DRUG RESISTANCE PROTEIN 1-LIKE ISOFORM X1"/>
    <property type="match status" value="1"/>
</dbReference>
<proteinExistence type="predicted"/>
<keyword evidence="3" id="KW-1185">Reference proteome</keyword>
<dbReference type="Proteomes" id="UP000077755">
    <property type="component" value="Chromosome 9"/>
</dbReference>
<organism evidence="1">
    <name type="scientific">Daucus carota subsp. sativus</name>
    <name type="common">Carrot</name>
    <dbReference type="NCBI Taxonomy" id="79200"/>
    <lineage>
        <taxon>Eukaryota</taxon>
        <taxon>Viridiplantae</taxon>
        <taxon>Streptophyta</taxon>
        <taxon>Embryophyta</taxon>
        <taxon>Tracheophyta</taxon>
        <taxon>Spermatophyta</taxon>
        <taxon>Magnoliopsida</taxon>
        <taxon>eudicotyledons</taxon>
        <taxon>Gunneridae</taxon>
        <taxon>Pentapetalae</taxon>
        <taxon>asterids</taxon>
        <taxon>campanulids</taxon>
        <taxon>Apiales</taxon>
        <taxon>Apiaceae</taxon>
        <taxon>Apioideae</taxon>
        <taxon>Scandiceae</taxon>
        <taxon>Daucinae</taxon>
        <taxon>Daucus</taxon>
        <taxon>Daucus sect. Daucus</taxon>
    </lineage>
</organism>
<name>A0A162AKD0_DAUCS</name>
<protein>
    <submittedName>
        <fullName evidence="1">Uncharacterized protein</fullName>
    </submittedName>
</protein>
<sequence length="327" mass="36360">MVSWVKVLSISCRVGLKFPTVEVRYNKLHVEAECEVVSGKPLPTLWNSLQRMIFDIAKIGGLKSRKAKISIINEVSGIIKPGRVGLKFPTVEVRYNNLHVEAECEVVSGKPLPTLWNSLQRMIFDIAKIGGLKSRKAKISIINEVSGIIKPGRLYNDEKVLFVVFPFPGTGPWTGAIIASVLRHAILVCCLSKLFWRCPDWLFGLLMNLGLKHLEYQNTRRSHLLGFNTTGLHTHLVNRCAETLPHATPWISRKRVSESTDLDLQGECSFIPLRNLISCKIWLSDMVSSLAQAYSADTSDSSYDAPNVYALRLVYVAIGVGVAASIT</sequence>
<accession>A0A162AKD0</accession>